<gene>
    <name evidence="1" type="ORF">E5336_03295</name>
</gene>
<accession>A0AC61R8C8</accession>
<evidence type="ECO:0000313" key="2">
    <source>
        <dbReference type="Proteomes" id="UP000308836"/>
    </source>
</evidence>
<sequence>MKQRYYYAQLMTGKKKRSYASKAKNFTKKIFAMSGFAVDASMSISHPFIRGCDFKYNEIELYRIQDPNDTISIPYSGIKWIDLYVVARRWAGGGMLIALNVMYNFDLVIHLEHGGEIEVEFPADFAFKKIMEELRPASVPVIDVFDVFVHFPDEKTFKKEFPTYFGEHYHDLAMQYGLEDPRVTFNPM</sequence>
<keyword evidence="2" id="KW-1185">Reference proteome</keyword>
<dbReference type="EMBL" id="SRYG01000005">
    <property type="protein sequence ID" value="TGY66570.1"/>
    <property type="molecule type" value="Genomic_DNA"/>
</dbReference>
<name>A0AC61R8C8_9FIRM</name>
<evidence type="ECO:0000313" key="1">
    <source>
        <dbReference type="EMBL" id="TGY66570.1"/>
    </source>
</evidence>
<comment type="caution">
    <text evidence="1">The sequence shown here is derived from an EMBL/GenBank/DDBJ whole genome shotgun (WGS) entry which is preliminary data.</text>
</comment>
<organism evidence="1 2">
    <name type="scientific">Dubosiella muris</name>
    <dbReference type="NCBI Taxonomy" id="3038133"/>
    <lineage>
        <taxon>Bacteria</taxon>
        <taxon>Bacillati</taxon>
        <taxon>Bacillota</taxon>
        <taxon>Erysipelotrichia</taxon>
        <taxon>Erysipelotrichales</taxon>
        <taxon>Erysipelotrichaceae</taxon>
        <taxon>Dubosiella</taxon>
    </lineage>
</organism>
<reference evidence="1" key="1">
    <citation type="submission" date="2019-04" db="EMBL/GenBank/DDBJ databases">
        <title>Microbes associate with the intestines of laboratory mice.</title>
        <authorList>
            <person name="Navarre W."/>
            <person name="Wong E."/>
            <person name="Huang K."/>
            <person name="Tropini C."/>
            <person name="Ng K."/>
            <person name="Yu B."/>
        </authorList>
    </citation>
    <scope>NUCLEOTIDE SEQUENCE</scope>
    <source>
        <strain evidence="1">NM09_H32</strain>
    </source>
</reference>
<protein>
    <submittedName>
        <fullName evidence="1">Uncharacterized protein</fullName>
    </submittedName>
</protein>
<proteinExistence type="predicted"/>
<dbReference type="Proteomes" id="UP000308836">
    <property type="component" value="Unassembled WGS sequence"/>
</dbReference>